<reference evidence="2" key="1">
    <citation type="submission" date="2022-11" db="UniProtKB">
        <authorList>
            <consortium name="WormBaseParasite"/>
        </authorList>
    </citation>
    <scope>IDENTIFICATION</scope>
</reference>
<dbReference type="Proteomes" id="UP000887566">
    <property type="component" value="Unplaced"/>
</dbReference>
<evidence type="ECO:0000313" key="2">
    <source>
        <dbReference type="WBParaSite" id="PSAMB.scaffold358size54778.g5055.t1"/>
    </source>
</evidence>
<protein>
    <submittedName>
        <fullName evidence="2">Uncharacterized protein</fullName>
    </submittedName>
</protein>
<dbReference type="WBParaSite" id="PSAMB.scaffold358size54778.g5055.t1">
    <property type="protein sequence ID" value="PSAMB.scaffold358size54778.g5055.t1"/>
    <property type="gene ID" value="PSAMB.scaffold358size54778.g5055"/>
</dbReference>
<proteinExistence type="predicted"/>
<accession>A0A914WAU4</accession>
<keyword evidence="1" id="KW-1185">Reference proteome</keyword>
<name>A0A914WAU4_9BILA</name>
<evidence type="ECO:0000313" key="1">
    <source>
        <dbReference type="Proteomes" id="UP000887566"/>
    </source>
</evidence>
<dbReference type="AlphaFoldDB" id="A0A914WAU4"/>
<sequence>MPPLLPSLALHSFTPLDAKPRAPGRRSKLYGAQKQPLARSLALTEQWLAMAEYIDGRSSRGRKRPAPRGVEVDAADDANDVVWTEDGRSKRSSRTRCANLICRPSRARPNGASLALTSNLANLQVDDYDDDDDVHRFRTTLPYSAVGQPLPMRARKMVSATLCVCCSSSRAMHTLSHKSNNAFESRLAG</sequence>
<organism evidence="1 2">
    <name type="scientific">Plectus sambesii</name>
    <dbReference type="NCBI Taxonomy" id="2011161"/>
    <lineage>
        <taxon>Eukaryota</taxon>
        <taxon>Metazoa</taxon>
        <taxon>Ecdysozoa</taxon>
        <taxon>Nematoda</taxon>
        <taxon>Chromadorea</taxon>
        <taxon>Plectida</taxon>
        <taxon>Plectina</taxon>
        <taxon>Plectoidea</taxon>
        <taxon>Plectidae</taxon>
        <taxon>Plectus</taxon>
    </lineage>
</organism>